<dbReference type="InterPro" id="IPR036188">
    <property type="entry name" value="FAD/NAD-bd_sf"/>
</dbReference>
<dbReference type="GO" id="GO:0004499">
    <property type="term" value="F:N,N-dimethylaniline monooxygenase activity"/>
    <property type="evidence" value="ECO:0007669"/>
    <property type="project" value="InterPro"/>
</dbReference>
<dbReference type="GO" id="GO:0050660">
    <property type="term" value="F:flavin adenine dinucleotide binding"/>
    <property type="evidence" value="ECO:0007669"/>
    <property type="project" value="InterPro"/>
</dbReference>
<name>A0A0E0P645_ORYRU</name>
<comment type="similarity">
    <text evidence="1 5">Belongs to the FMO family.</text>
</comment>
<dbReference type="PROSITE" id="PS51257">
    <property type="entry name" value="PROKAR_LIPOPROTEIN"/>
    <property type="match status" value="1"/>
</dbReference>
<keyword evidence="2 5" id="KW-0285">Flavoprotein</keyword>
<proteinExistence type="inferred from homology"/>
<dbReference type="EnsemblPlants" id="ORUFI04G05470.2">
    <property type="protein sequence ID" value="ORUFI04G05470.2"/>
    <property type="gene ID" value="ORUFI04G05470"/>
</dbReference>
<dbReference type="Gramene" id="ORUFI04G05470.2">
    <property type="protein sequence ID" value="ORUFI04G05470.2"/>
    <property type="gene ID" value="ORUFI04G05470"/>
</dbReference>
<dbReference type="InterPro" id="IPR050346">
    <property type="entry name" value="FMO-like"/>
</dbReference>
<dbReference type="PANTHER" id="PTHR23023">
    <property type="entry name" value="DIMETHYLANILINE MONOOXYGENASE"/>
    <property type="match status" value="1"/>
</dbReference>
<comment type="cofactor">
    <cofactor evidence="5">
        <name>FAD</name>
        <dbReference type="ChEBI" id="CHEBI:57692"/>
    </cofactor>
</comment>
<dbReference type="InterPro" id="IPR020946">
    <property type="entry name" value="Flavin_mOase-like"/>
</dbReference>
<evidence type="ECO:0000256" key="5">
    <source>
        <dbReference type="RuleBase" id="RU361177"/>
    </source>
</evidence>
<keyword evidence="4 5" id="KW-0560">Oxidoreductase</keyword>
<dbReference type="SUPFAM" id="SSF51905">
    <property type="entry name" value="FAD/NAD(P)-binding domain"/>
    <property type="match status" value="4"/>
</dbReference>
<dbReference type="HOGENOM" id="CLU_006909_9_2_1"/>
<evidence type="ECO:0000256" key="1">
    <source>
        <dbReference type="ARBA" id="ARBA00009183"/>
    </source>
</evidence>
<evidence type="ECO:0000256" key="3">
    <source>
        <dbReference type="ARBA" id="ARBA00022827"/>
    </source>
</evidence>
<reference evidence="7" key="1">
    <citation type="submission" date="2013-06" db="EMBL/GenBank/DDBJ databases">
        <authorList>
            <person name="Zhao Q."/>
        </authorList>
    </citation>
    <scope>NUCLEOTIDE SEQUENCE</scope>
    <source>
        <strain evidence="7">cv. W1943</strain>
    </source>
</reference>
<organism evidence="6 7">
    <name type="scientific">Oryza rufipogon</name>
    <name type="common">Brownbeard rice</name>
    <name type="synonym">Asian wild rice</name>
    <dbReference type="NCBI Taxonomy" id="4529"/>
    <lineage>
        <taxon>Eukaryota</taxon>
        <taxon>Viridiplantae</taxon>
        <taxon>Streptophyta</taxon>
        <taxon>Embryophyta</taxon>
        <taxon>Tracheophyta</taxon>
        <taxon>Spermatophyta</taxon>
        <taxon>Magnoliopsida</taxon>
        <taxon>Liliopsida</taxon>
        <taxon>Poales</taxon>
        <taxon>Poaceae</taxon>
        <taxon>BOP clade</taxon>
        <taxon>Oryzoideae</taxon>
        <taxon>Oryzeae</taxon>
        <taxon>Oryzinae</taxon>
        <taxon>Oryza</taxon>
    </lineage>
</organism>
<keyword evidence="7" id="KW-1185">Reference proteome</keyword>
<accession>A0A0E0P645</accession>
<dbReference type="FunFam" id="3.50.50.60:FF:000169">
    <property type="entry name" value="Flavin-containing monooxygenase"/>
    <property type="match status" value="2"/>
</dbReference>
<evidence type="ECO:0000313" key="6">
    <source>
        <dbReference type="EnsemblPlants" id="ORUFI04G05470.2"/>
    </source>
</evidence>
<dbReference type="Proteomes" id="UP000008022">
    <property type="component" value="Unassembled WGS sequence"/>
</dbReference>
<evidence type="ECO:0000313" key="7">
    <source>
        <dbReference type="Proteomes" id="UP000008022"/>
    </source>
</evidence>
<dbReference type="STRING" id="4529.A0A0E0P645"/>
<keyword evidence="5" id="KW-0503">Monooxygenase</keyword>
<sequence>MEKKRVVIVGAGVSGLAACKQLLERGCRPVVFEADTGVGGVWAWTLEGTALQTPRPMYQYSDFPWPETVTEVFPDHRQVMDYLGAYARRFGVLDCVRFGHRVAGMEYVGVGKEDVAAWDEWAGNGDAFGSGSGEWRLEVADGEGHLETHTADFVILCVGKYSGVPNIPTFPACKGPEAFDGQVIHSMDYSKMGTKNCKEMIKGKRVTIVGYLKSALDIAAECAEVNGTEIPCTMVVRTKHWIIPDYYAWGVPISKLYLNRFSELIIHKPGEGLLLSILATLLTPLRWIFSKFAESYYSIPMKKYGMVPDHSLFEALITCLIAITPKDHYKRLEEGSIVLKKSKTFSFCNEGVLVEGESSPIKSDIVIFGTGFRGGQKIKEMFTSEYFQSIAVGSASTTIPLYREIIHPKIPQLAVIGYSESLANLYTSELRAKWLAHFMDGGFRLPSISVMQNDVQEWEKFMKRYSRAYFRRSCIGFLHIWYNDKLCRDMGCNPRRKNGFWADLFDVHGPGDYIDLHPKKEIGEFFCFKPSSPLAGMEKKRVVIVGAGVSGLAACKQLLERGCRPVVFEADTGLGGVWARTPECTALQTPRPMYQYSDFPWPETVTEVFPDHRQVMDYLGAYARRFGVLDCIRFGHRVAGMEYVGVGEEAVAAWDEWAGNGDAFGSGSGEWRLEVVDGEGHIETHKADFVILCIGRFSGVPNIPTFPPGKGPEAFDGQVIHSMDYSKMGTKNSKEMIKGKRVTIVGYLKSALDIAAECAEVNGTEIPCTMVVRTKHWIIPDYFAWGVHISKLYLNRFSELLIHKPGEGLLLSILATLLTPLRWIFSKFAESYYSIPMKKYDMVPDHSLFEALITCLVAITPKDHYKRLEEGSIVLKKSKTFSFCKEGVLVEGQSSPIKSDIVIFGTGFRGDQKIKEMFTSEYFQSIAVGSASTTVPLYREIIHPKIPQLAVIGYSESLANLYTSELRAKWLAHFMDGGFRLPSISVMQNDVQEWEKFMKRYSRGYFRRSCIGILHIWYNDQLCRDMGCNPRRKNGFWADLFDVYGPSDYIDLFPKKE</sequence>
<dbReference type="Pfam" id="PF00743">
    <property type="entry name" value="FMO-like"/>
    <property type="match status" value="2"/>
</dbReference>
<dbReference type="eggNOG" id="KOG1399">
    <property type="taxonomic scope" value="Eukaryota"/>
</dbReference>
<reference evidence="6" key="2">
    <citation type="submission" date="2015-06" db="UniProtKB">
        <authorList>
            <consortium name="EnsemblPlants"/>
        </authorList>
    </citation>
    <scope>IDENTIFICATION</scope>
</reference>
<dbReference type="Gene3D" id="3.50.50.60">
    <property type="entry name" value="FAD/NAD(P)-binding domain"/>
    <property type="match status" value="4"/>
</dbReference>
<dbReference type="EC" id="1.-.-.-" evidence="5"/>
<dbReference type="FunFam" id="3.50.50.60:FF:000170">
    <property type="entry name" value="Flavin-containing monooxygenase"/>
    <property type="match status" value="2"/>
</dbReference>
<protein>
    <recommendedName>
        <fullName evidence="5">Flavin-containing monooxygenase</fullName>
        <ecNumber evidence="5">1.-.-.-</ecNumber>
    </recommendedName>
</protein>
<evidence type="ECO:0000256" key="2">
    <source>
        <dbReference type="ARBA" id="ARBA00022630"/>
    </source>
</evidence>
<keyword evidence="3 5" id="KW-0274">FAD</keyword>
<dbReference type="AlphaFoldDB" id="A0A0E0P645"/>
<evidence type="ECO:0000256" key="4">
    <source>
        <dbReference type="ARBA" id="ARBA00023002"/>
    </source>
</evidence>
<dbReference type="GO" id="GO:0050661">
    <property type="term" value="F:NADP binding"/>
    <property type="evidence" value="ECO:0007669"/>
    <property type="project" value="InterPro"/>
</dbReference>